<organism evidence="1 2">
    <name type="scientific">Riccia fluitans</name>
    <dbReference type="NCBI Taxonomy" id="41844"/>
    <lineage>
        <taxon>Eukaryota</taxon>
        <taxon>Viridiplantae</taxon>
        <taxon>Streptophyta</taxon>
        <taxon>Embryophyta</taxon>
        <taxon>Marchantiophyta</taxon>
        <taxon>Marchantiopsida</taxon>
        <taxon>Marchantiidae</taxon>
        <taxon>Marchantiales</taxon>
        <taxon>Ricciaceae</taxon>
        <taxon>Riccia</taxon>
    </lineage>
</organism>
<evidence type="ECO:0000313" key="2">
    <source>
        <dbReference type="Proteomes" id="UP001605036"/>
    </source>
</evidence>
<accession>A0ABD1YPK4</accession>
<proteinExistence type="predicted"/>
<keyword evidence="2" id="KW-1185">Reference proteome</keyword>
<comment type="caution">
    <text evidence="1">The sequence shown here is derived from an EMBL/GenBank/DDBJ whole genome shotgun (WGS) entry which is preliminary data.</text>
</comment>
<dbReference type="EMBL" id="JBHFFA010000004">
    <property type="protein sequence ID" value="KAL2631599.1"/>
    <property type="molecule type" value="Genomic_DNA"/>
</dbReference>
<gene>
    <name evidence="1" type="ORF">R1flu_016285</name>
</gene>
<dbReference type="AlphaFoldDB" id="A0ABD1YPK4"/>
<protein>
    <submittedName>
        <fullName evidence="1">Uncharacterized protein</fullName>
    </submittedName>
</protein>
<sequence length="79" mass="9451">MLPSKECSSIITDILRRTAFCHWRITYHLDGLNCSNLAIAEFFLSQRRKRSTELHCSVVRHAELQRAFKYNHERMNHYV</sequence>
<reference evidence="1 2" key="1">
    <citation type="submission" date="2024-09" db="EMBL/GenBank/DDBJ databases">
        <title>Chromosome-scale assembly of Riccia fluitans.</title>
        <authorList>
            <person name="Paukszto L."/>
            <person name="Sawicki J."/>
            <person name="Karawczyk K."/>
            <person name="Piernik-Szablinska J."/>
            <person name="Szczecinska M."/>
            <person name="Mazdziarz M."/>
        </authorList>
    </citation>
    <scope>NUCLEOTIDE SEQUENCE [LARGE SCALE GENOMIC DNA]</scope>
    <source>
        <strain evidence="1">Rf_01</strain>
        <tissue evidence="1">Aerial parts of the thallus</tissue>
    </source>
</reference>
<name>A0ABD1YPK4_9MARC</name>
<evidence type="ECO:0000313" key="1">
    <source>
        <dbReference type="EMBL" id="KAL2631599.1"/>
    </source>
</evidence>
<dbReference type="Proteomes" id="UP001605036">
    <property type="component" value="Unassembled WGS sequence"/>
</dbReference>